<reference evidence="3" key="1">
    <citation type="submission" date="2017-02" db="UniProtKB">
        <authorList>
            <consortium name="WormBaseParasite"/>
        </authorList>
    </citation>
    <scope>IDENTIFICATION</scope>
</reference>
<evidence type="ECO:0000313" key="3">
    <source>
        <dbReference type="WBParaSite" id="ALUE_0001457701-mRNA-1"/>
    </source>
</evidence>
<feature type="chain" id="PRO_5005657021" evidence="1">
    <location>
        <begin position="29"/>
        <end position="62"/>
    </location>
</feature>
<evidence type="ECO:0000313" key="2">
    <source>
        <dbReference type="Proteomes" id="UP000036681"/>
    </source>
</evidence>
<dbReference type="WBParaSite" id="ALUE_0001457701-mRNA-1">
    <property type="protein sequence ID" value="ALUE_0001457701-mRNA-1"/>
    <property type="gene ID" value="ALUE_0001457701"/>
</dbReference>
<proteinExistence type="predicted"/>
<organism evidence="2 3">
    <name type="scientific">Ascaris lumbricoides</name>
    <name type="common">Giant roundworm</name>
    <dbReference type="NCBI Taxonomy" id="6252"/>
    <lineage>
        <taxon>Eukaryota</taxon>
        <taxon>Metazoa</taxon>
        <taxon>Ecdysozoa</taxon>
        <taxon>Nematoda</taxon>
        <taxon>Chromadorea</taxon>
        <taxon>Rhabditida</taxon>
        <taxon>Spirurina</taxon>
        <taxon>Ascaridomorpha</taxon>
        <taxon>Ascaridoidea</taxon>
        <taxon>Ascarididae</taxon>
        <taxon>Ascaris</taxon>
    </lineage>
</organism>
<evidence type="ECO:0000256" key="1">
    <source>
        <dbReference type="SAM" id="SignalP"/>
    </source>
</evidence>
<protein>
    <submittedName>
        <fullName evidence="3">Secreted protein</fullName>
    </submittedName>
</protein>
<dbReference type="AlphaFoldDB" id="A0A0M3IAH3"/>
<sequence>MCGARKCSLHRLAISMLTFCAIVLESDAYFRNGCSIVCLIVTAVNEIKLRFIRGFNALLKVL</sequence>
<feature type="signal peptide" evidence="1">
    <location>
        <begin position="1"/>
        <end position="28"/>
    </location>
</feature>
<keyword evidence="1" id="KW-0732">Signal</keyword>
<name>A0A0M3IAH3_ASCLU</name>
<keyword evidence="2" id="KW-1185">Reference proteome</keyword>
<accession>A0A0M3IAH3</accession>
<dbReference type="Proteomes" id="UP000036681">
    <property type="component" value="Unplaced"/>
</dbReference>